<proteinExistence type="predicted"/>
<evidence type="ECO:0000313" key="2">
    <source>
        <dbReference type="Proteomes" id="UP000326780"/>
    </source>
</evidence>
<reference evidence="1 2" key="1">
    <citation type="submission" date="2019-10" db="EMBL/GenBank/DDBJ databases">
        <title>Complete genome sequence of Variovorax paradoxus 5C-2.</title>
        <authorList>
            <person name="Gogoleva N.E."/>
            <person name="Balkin A.S."/>
        </authorList>
    </citation>
    <scope>NUCLEOTIDE SEQUENCE [LARGE SCALE GENOMIC DNA]</scope>
    <source>
        <strain evidence="1 2">5C-2</strain>
    </source>
</reference>
<accession>A0A5Q0M1F6</accession>
<evidence type="ECO:0000313" key="1">
    <source>
        <dbReference type="EMBL" id="QFZ83266.1"/>
    </source>
</evidence>
<gene>
    <name evidence="1" type="ORF">GFK26_11085</name>
</gene>
<name>A0A5Q0M1F6_VARPD</name>
<sequence>MKTDPLSLPLQLLDRVVPGAKLQPDAILEAADRAGIPYNFVTITTWPDLDAPNGKGQLFDLIFTDKVLPTGQVLVVTDESFIDGQSLQCPVDELRLRMNQSSQFMFDGDVIFLWREIAALSVFHHEGGFAHVGW</sequence>
<dbReference type="RefSeq" id="WP_153282004.1">
    <property type="nucleotide sequence ID" value="NZ_CP045644.1"/>
</dbReference>
<organism evidence="1 2">
    <name type="scientific">Variovorax paradoxus</name>
    <dbReference type="NCBI Taxonomy" id="34073"/>
    <lineage>
        <taxon>Bacteria</taxon>
        <taxon>Pseudomonadati</taxon>
        <taxon>Pseudomonadota</taxon>
        <taxon>Betaproteobacteria</taxon>
        <taxon>Burkholderiales</taxon>
        <taxon>Comamonadaceae</taxon>
        <taxon>Variovorax</taxon>
    </lineage>
</organism>
<dbReference type="AlphaFoldDB" id="A0A5Q0M1F6"/>
<dbReference type="EMBL" id="CP045644">
    <property type="protein sequence ID" value="QFZ83266.1"/>
    <property type="molecule type" value="Genomic_DNA"/>
</dbReference>
<dbReference type="Proteomes" id="UP000326780">
    <property type="component" value="Chromosome"/>
</dbReference>
<protein>
    <submittedName>
        <fullName evidence="1">Uncharacterized protein</fullName>
    </submittedName>
</protein>